<evidence type="ECO:0000256" key="9">
    <source>
        <dbReference type="ARBA" id="ARBA00022840"/>
    </source>
</evidence>
<evidence type="ECO:0000256" key="11">
    <source>
        <dbReference type="ARBA" id="ARBA00023026"/>
    </source>
</evidence>
<keyword evidence="11" id="KW-0843">Virulence</keyword>
<dbReference type="PANTHER" id="PTHR43047">
    <property type="entry name" value="TWO-COMPONENT HISTIDINE PROTEIN KINASE"/>
    <property type="match status" value="1"/>
</dbReference>
<keyword evidence="17" id="KW-0812">Transmembrane</keyword>
<keyword evidence="20" id="KW-1185">Reference proteome</keyword>
<sequence>MVRALGFQLLLLVLLGHNAARPDVGSWNATVAYIVVVELYCLLSWRVLVHAYDRVKAFDLGLVFLTCDLLLWTAAVYVSGGYRSWLFFLLALRVADQSFVSFRRAAAFTHLAPAFYLAMVLYQRFVDGTAVDWPAAVAQLLLLYLSSLYLLLCGRSAEQLRERTTAAVRLARESVKQVQEHAEQLARAKEEAEAANAAKSQFLANMSHELRTPLNAVIGYSEILEEELAEERASPAVLDDLGKIKGAGEHLLALINDVLDLSKIEAGRMELSVEQYDLGQIVHQVCATAQPLVAANRNRLVVELPDNPGELRVDATRLRQALLNLLSNAAKFTSDGTITLRVRREALPDGERVVFDVQDTGIGMTQEQMARLFQSFVQADSSTTRKYGGTGLGLVISQRLCRMMGGNVVVESEPNRGSCFTASVRA</sequence>
<evidence type="ECO:0000256" key="14">
    <source>
        <dbReference type="ARBA" id="ARBA00058004"/>
    </source>
</evidence>
<dbReference type="SUPFAM" id="SSF47384">
    <property type="entry name" value="Homodimeric domain of signal transducing histidine kinase"/>
    <property type="match status" value="1"/>
</dbReference>
<feature type="domain" description="Histidine kinase" evidence="18">
    <location>
        <begin position="205"/>
        <end position="426"/>
    </location>
</feature>
<feature type="coiled-coil region" evidence="16">
    <location>
        <begin position="168"/>
        <end position="205"/>
    </location>
</feature>
<dbReference type="PANTHER" id="PTHR43047:SF63">
    <property type="entry name" value="HISTIDINE KINASE"/>
    <property type="match status" value="1"/>
</dbReference>
<keyword evidence="6" id="KW-0732">Signal</keyword>
<dbReference type="InterPro" id="IPR036097">
    <property type="entry name" value="HisK_dim/P_sf"/>
</dbReference>
<dbReference type="GO" id="GO:0005524">
    <property type="term" value="F:ATP binding"/>
    <property type="evidence" value="ECO:0007669"/>
    <property type="project" value="UniProtKB-KW"/>
</dbReference>
<evidence type="ECO:0000256" key="8">
    <source>
        <dbReference type="ARBA" id="ARBA00022777"/>
    </source>
</evidence>
<keyword evidence="5" id="KW-0808">Transferase</keyword>
<evidence type="ECO:0000256" key="12">
    <source>
        <dbReference type="ARBA" id="ARBA00023136"/>
    </source>
</evidence>
<dbReference type="Gene3D" id="3.30.565.10">
    <property type="entry name" value="Histidine kinase-like ATPase, C-terminal domain"/>
    <property type="match status" value="1"/>
</dbReference>
<evidence type="ECO:0000313" key="19">
    <source>
        <dbReference type="EMBL" id="MVQ29330.1"/>
    </source>
</evidence>
<keyword evidence="12 17" id="KW-0472">Membrane</keyword>
<dbReference type="Proteomes" id="UP000469385">
    <property type="component" value="Unassembled WGS sequence"/>
</dbReference>
<dbReference type="GO" id="GO:0000155">
    <property type="term" value="F:phosphorelay sensor kinase activity"/>
    <property type="evidence" value="ECO:0007669"/>
    <property type="project" value="InterPro"/>
</dbReference>
<dbReference type="Gene3D" id="1.10.287.130">
    <property type="match status" value="1"/>
</dbReference>
<organism evidence="19 20">
    <name type="scientific">Ramlibacter pinisoli</name>
    <dbReference type="NCBI Taxonomy" id="2682844"/>
    <lineage>
        <taxon>Bacteria</taxon>
        <taxon>Pseudomonadati</taxon>
        <taxon>Pseudomonadota</taxon>
        <taxon>Betaproteobacteria</taxon>
        <taxon>Burkholderiales</taxon>
        <taxon>Comamonadaceae</taxon>
        <taxon>Ramlibacter</taxon>
    </lineage>
</organism>
<evidence type="ECO:0000256" key="3">
    <source>
        <dbReference type="ARBA" id="ARBA00012438"/>
    </source>
</evidence>
<dbReference type="EC" id="2.7.13.3" evidence="3"/>
<keyword evidence="4" id="KW-0597">Phosphoprotein</keyword>
<dbReference type="InterPro" id="IPR004358">
    <property type="entry name" value="Sig_transdc_His_kin-like_C"/>
</dbReference>
<protein>
    <recommendedName>
        <fullName evidence="15">Virulence sensor protein BvgS</fullName>
        <ecNumber evidence="3">2.7.13.3</ecNumber>
    </recommendedName>
</protein>
<dbReference type="GO" id="GO:0005886">
    <property type="term" value="C:plasma membrane"/>
    <property type="evidence" value="ECO:0007669"/>
    <property type="project" value="TreeGrafter"/>
</dbReference>
<dbReference type="InterPro" id="IPR003594">
    <property type="entry name" value="HATPase_dom"/>
</dbReference>
<evidence type="ECO:0000256" key="15">
    <source>
        <dbReference type="ARBA" id="ARBA00070152"/>
    </source>
</evidence>
<comment type="subcellular location">
    <subcellularLocation>
        <location evidence="2">Membrane</location>
    </subcellularLocation>
</comment>
<dbReference type="CDD" id="cd16922">
    <property type="entry name" value="HATPase_EvgS-ArcB-TorS-like"/>
    <property type="match status" value="1"/>
</dbReference>
<dbReference type="SUPFAM" id="SSF55874">
    <property type="entry name" value="ATPase domain of HSP90 chaperone/DNA topoisomerase II/histidine kinase"/>
    <property type="match status" value="1"/>
</dbReference>
<comment type="function">
    <text evidence="14">Member of the two-component regulatory system BvgS/BvgA. Phosphorylates BvgA via a four-step phosphorelay in response to environmental signals.</text>
</comment>
<reference evidence="19 20" key="1">
    <citation type="submission" date="2019-12" db="EMBL/GenBank/DDBJ databases">
        <authorList>
            <person name="Huq M.A."/>
        </authorList>
    </citation>
    <scope>NUCLEOTIDE SEQUENCE [LARGE SCALE GENOMIC DNA]</scope>
    <source>
        <strain evidence="19 20">MAH-25</strain>
    </source>
</reference>
<dbReference type="PRINTS" id="PR00344">
    <property type="entry name" value="BCTRLSENSOR"/>
</dbReference>
<dbReference type="Pfam" id="PF02518">
    <property type="entry name" value="HATPase_c"/>
    <property type="match status" value="1"/>
</dbReference>
<feature type="transmembrane region" description="Helical" evidence="17">
    <location>
        <begin position="102"/>
        <end position="121"/>
    </location>
</feature>
<gene>
    <name evidence="19" type="ORF">GON04_07725</name>
</gene>
<dbReference type="InterPro" id="IPR036890">
    <property type="entry name" value="HATPase_C_sf"/>
</dbReference>
<dbReference type="InterPro" id="IPR003661">
    <property type="entry name" value="HisK_dim/P_dom"/>
</dbReference>
<dbReference type="InterPro" id="IPR005467">
    <property type="entry name" value="His_kinase_dom"/>
</dbReference>
<evidence type="ECO:0000313" key="20">
    <source>
        <dbReference type="Proteomes" id="UP000469385"/>
    </source>
</evidence>
<evidence type="ECO:0000256" key="1">
    <source>
        <dbReference type="ARBA" id="ARBA00000085"/>
    </source>
</evidence>
<accession>A0A6N8IT09</accession>
<name>A0A6N8IT09_9BURK</name>
<keyword evidence="13" id="KW-0131">Cell cycle</keyword>
<keyword evidence="7" id="KW-0547">Nucleotide-binding</keyword>
<dbReference type="FunFam" id="1.10.287.130:FF:000038">
    <property type="entry name" value="Sensory transduction histidine kinase"/>
    <property type="match status" value="1"/>
</dbReference>
<keyword evidence="8" id="KW-0418">Kinase</keyword>
<feature type="transmembrane region" description="Helical" evidence="17">
    <location>
        <begin position="29"/>
        <end position="48"/>
    </location>
</feature>
<dbReference type="SMART" id="SM00388">
    <property type="entry name" value="HisKA"/>
    <property type="match status" value="1"/>
</dbReference>
<dbReference type="EMBL" id="WSEL01000003">
    <property type="protein sequence ID" value="MVQ29330.1"/>
    <property type="molecule type" value="Genomic_DNA"/>
</dbReference>
<keyword evidence="16" id="KW-0175">Coiled coil</keyword>
<feature type="transmembrane region" description="Helical" evidence="17">
    <location>
        <begin position="60"/>
        <end position="82"/>
    </location>
</feature>
<dbReference type="CDD" id="cd00082">
    <property type="entry name" value="HisKA"/>
    <property type="match status" value="1"/>
</dbReference>
<evidence type="ECO:0000256" key="6">
    <source>
        <dbReference type="ARBA" id="ARBA00022729"/>
    </source>
</evidence>
<dbReference type="SMART" id="SM00387">
    <property type="entry name" value="HATPase_c"/>
    <property type="match status" value="1"/>
</dbReference>
<feature type="transmembrane region" description="Helical" evidence="17">
    <location>
        <begin position="133"/>
        <end position="152"/>
    </location>
</feature>
<evidence type="ECO:0000256" key="2">
    <source>
        <dbReference type="ARBA" id="ARBA00004370"/>
    </source>
</evidence>
<dbReference type="GO" id="GO:0009927">
    <property type="term" value="F:histidine phosphotransfer kinase activity"/>
    <property type="evidence" value="ECO:0007669"/>
    <property type="project" value="TreeGrafter"/>
</dbReference>
<evidence type="ECO:0000259" key="18">
    <source>
        <dbReference type="PROSITE" id="PS50109"/>
    </source>
</evidence>
<keyword evidence="17" id="KW-1133">Transmembrane helix</keyword>
<evidence type="ECO:0000256" key="7">
    <source>
        <dbReference type="ARBA" id="ARBA00022741"/>
    </source>
</evidence>
<evidence type="ECO:0000256" key="16">
    <source>
        <dbReference type="SAM" id="Coils"/>
    </source>
</evidence>
<dbReference type="Pfam" id="PF00512">
    <property type="entry name" value="HisKA"/>
    <property type="match status" value="1"/>
</dbReference>
<evidence type="ECO:0000256" key="17">
    <source>
        <dbReference type="SAM" id="Phobius"/>
    </source>
</evidence>
<comment type="catalytic activity">
    <reaction evidence="1">
        <text>ATP + protein L-histidine = ADP + protein N-phospho-L-histidine.</text>
        <dbReference type="EC" id="2.7.13.3"/>
    </reaction>
</comment>
<dbReference type="PROSITE" id="PS50109">
    <property type="entry name" value="HIS_KIN"/>
    <property type="match status" value="1"/>
</dbReference>
<evidence type="ECO:0000256" key="5">
    <source>
        <dbReference type="ARBA" id="ARBA00022679"/>
    </source>
</evidence>
<comment type="caution">
    <text evidence="19">The sequence shown here is derived from an EMBL/GenBank/DDBJ whole genome shotgun (WGS) entry which is preliminary data.</text>
</comment>
<keyword evidence="9" id="KW-0067">ATP-binding</keyword>
<dbReference type="AlphaFoldDB" id="A0A6N8IT09"/>
<evidence type="ECO:0000256" key="4">
    <source>
        <dbReference type="ARBA" id="ARBA00022553"/>
    </source>
</evidence>
<dbReference type="FunFam" id="3.30.565.10:FF:000010">
    <property type="entry name" value="Sensor histidine kinase RcsC"/>
    <property type="match status" value="1"/>
</dbReference>
<evidence type="ECO:0000256" key="13">
    <source>
        <dbReference type="ARBA" id="ARBA00023306"/>
    </source>
</evidence>
<evidence type="ECO:0000256" key="10">
    <source>
        <dbReference type="ARBA" id="ARBA00023012"/>
    </source>
</evidence>
<keyword evidence="10" id="KW-0902">Two-component regulatory system</keyword>
<proteinExistence type="predicted"/>